<evidence type="ECO:0000313" key="8">
    <source>
        <dbReference type="Proteomes" id="UP000750711"/>
    </source>
</evidence>
<dbReference type="GO" id="GO:0046486">
    <property type="term" value="P:glycerolipid metabolic process"/>
    <property type="evidence" value="ECO:0007669"/>
    <property type="project" value="UniProtKB-ARBA"/>
</dbReference>
<gene>
    <name evidence="7" type="ORF">GP486_002663</name>
</gene>
<keyword evidence="2" id="KW-0442">Lipid degradation</keyword>
<sequence>MAERTSLWLASMKRKNRTYMYVLPGIAKFILTIKGILVPQGLATIEADWVENRPLDASYINLTKYTRVDDQNYVRTTAAIQNLHDEVLGLKNSPAPALRLSAVSDEPSMAITNSAEPGIALGLRVLALDGGGIRGLFGIIVLQSVMEEVRKIDCPESDDPLKPCDYFDLIGGTSTGG</sequence>
<dbReference type="GO" id="GO:0016020">
    <property type="term" value="C:membrane"/>
    <property type="evidence" value="ECO:0007669"/>
    <property type="project" value="TreeGrafter"/>
</dbReference>
<dbReference type="GO" id="GO:0016042">
    <property type="term" value="P:lipid catabolic process"/>
    <property type="evidence" value="ECO:0007669"/>
    <property type="project" value="UniProtKB-KW"/>
</dbReference>
<dbReference type="AlphaFoldDB" id="A0A9P8LEM3"/>
<dbReference type="Proteomes" id="UP000750711">
    <property type="component" value="Unassembled WGS sequence"/>
</dbReference>
<dbReference type="PANTHER" id="PTHR24185">
    <property type="entry name" value="CALCIUM-INDEPENDENT PHOSPHOLIPASE A2-GAMMA"/>
    <property type="match status" value="1"/>
</dbReference>
<dbReference type="GO" id="GO:0019369">
    <property type="term" value="P:arachidonate metabolic process"/>
    <property type="evidence" value="ECO:0007669"/>
    <property type="project" value="TreeGrafter"/>
</dbReference>
<protein>
    <recommendedName>
        <fullName evidence="6">PNPLA domain-containing protein</fullName>
    </recommendedName>
</protein>
<feature type="short sequence motif" description="GXSXG" evidence="4">
    <location>
        <begin position="172"/>
        <end position="176"/>
    </location>
</feature>
<evidence type="ECO:0000256" key="4">
    <source>
        <dbReference type="PROSITE-ProRule" id="PRU01161"/>
    </source>
</evidence>
<dbReference type="InterPro" id="IPR016035">
    <property type="entry name" value="Acyl_Trfase/lysoPLipase"/>
</dbReference>
<dbReference type="Pfam" id="PF01734">
    <property type="entry name" value="Patatin"/>
    <property type="match status" value="1"/>
</dbReference>
<organism evidence="7 8">
    <name type="scientific">Trichoglossum hirsutum</name>
    <dbReference type="NCBI Taxonomy" id="265104"/>
    <lineage>
        <taxon>Eukaryota</taxon>
        <taxon>Fungi</taxon>
        <taxon>Dikarya</taxon>
        <taxon>Ascomycota</taxon>
        <taxon>Pezizomycotina</taxon>
        <taxon>Geoglossomycetes</taxon>
        <taxon>Geoglossales</taxon>
        <taxon>Geoglossaceae</taxon>
        <taxon>Trichoglossum</taxon>
    </lineage>
</organism>
<dbReference type="EMBL" id="JAGHQM010000311">
    <property type="protein sequence ID" value="KAH0562657.1"/>
    <property type="molecule type" value="Genomic_DNA"/>
</dbReference>
<name>A0A9P8LEM3_9PEZI</name>
<keyword evidence="5" id="KW-0472">Membrane</keyword>
<evidence type="ECO:0000256" key="2">
    <source>
        <dbReference type="ARBA" id="ARBA00022963"/>
    </source>
</evidence>
<dbReference type="GO" id="GO:0047499">
    <property type="term" value="F:calcium-independent phospholipase A2 activity"/>
    <property type="evidence" value="ECO:0007669"/>
    <property type="project" value="TreeGrafter"/>
</dbReference>
<accession>A0A9P8LEM3</accession>
<keyword evidence="5" id="KW-0812">Transmembrane</keyword>
<evidence type="ECO:0000256" key="5">
    <source>
        <dbReference type="SAM" id="Phobius"/>
    </source>
</evidence>
<comment type="caution">
    <text evidence="7">The sequence shown here is derived from an EMBL/GenBank/DDBJ whole genome shotgun (WGS) entry which is preliminary data.</text>
</comment>
<evidence type="ECO:0000313" key="7">
    <source>
        <dbReference type="EMBL" id="KAH0562657.1"/>
    </source>
</evidence>
<evidence type="ECO:0000256" key="3">
    <source>
        <dbReference type="ARBA" id="ARBA00023098"/>
    </source>
</evidence>
<feature type="domain" description="PNPLA" evidence="6">
    <location>
        <begin position="126"/>
        <end position="177"/>
    </location>
</feature>
<keyword evidence="5" id="KW-1133">Transmembrane helix</keyword>
<evidence type="ECO:0000259" key="6">
    <source>
        <dbReference type="PROSITE" id="PS51635"/>
    </source>
</evidence>
<reference evidence="7" key="1">
    <citation type="submission" date="2021-03" db="EMBL/GenBank/DDBJ databases">
        <title>Comparative genomics and phylogenomic investigation of the class Geoglossomycetes provide insights into ecological specialization and systematics.</title>
        <authorList>
            <person name="Melie T."/>
            <person name="Pirro S."/>
            <person name="Miller A.N."/>
            <person name="Quandt A."/>
        </authorList>
    </citation>
    <scope>NUCLEOTIDE SEQUENCE</scope>
    <source>
        <strain evidence="7">CAQ_001_2017</strain>
    </source>
</reference>
<dbReference type="Gene3D" id="3.40.1090.10">
    <property type="entry name" value="Cytosolic phospholipase A2 catalytic domain"/>
    <property type="match status" value="1"/>
</dbReference>
<keyword evidence="3" id="KW-0443">Lipid metabolism</keyword>
<proteinExistence type="predicted"/>
<dbReference type="PANTHER" id="PTHR24185:SF1">
    <property type="entry name" value="CALCIUM-INDEPENDENT PHOSPHOLIPASE A2-GAMMA"/>
    <property type="match status" value="1"/>
</dbReference>
<comment type="caution">
    <text evidence="4">Lacks conserved residue(s) required for the propagation of feature annotation.</text>
</comment>
<feature type="transmembrane region" description="Helical" evidence="5">
    <location>
        <begin position="21"/>
        <end position="42"/>
    </location>
</feature>
<dbReference type="SUPFAM" id="SSF52151">
    <property type="entry name" value="FabD/lysophospholipase-like"/>
    <property type="match status" value="1"/>
</dbReference>
<dbReference type="PROSITE" id="PS51635">
    <property type="entry name" value="PNPLA"/>
    <property type="match status" value="1"/>
</dbReference>
<evidence type="ECO:0000256" key="1">
    <source>
        <dbReference type="ARBA" id="ARBA00022801"/>
    </source>
</evidence>
<dbReference type="InterPro" id="IPR002641">
    <property type="entry name" value="PNPLA_dom"/>
</dbReference>
<keyword evidence="1" id="KW-0378">Hydrolase</keyword>
<feature type="short sequence motif" description="GXGXXG" evidence="4">
    <location>
        <begin position="130"/>
        <end position="135"/>
    </location>
</feature>
<keyword evidence="8" id="KW-1185">Reference proteome</keyword>